<accession>A0A7S1Z072</accession>
<sequence>MKFISKAHNMPLLYLSKNTLSSCQRFVFSIYFIAAMFLVMATTRSAVLSLVSPCSHLLPVAEAFVVPGSVAVANRVRQANSNMSIFGMTSGDQQGNDMARKARFAEKIKKEDSSLGHGGRRCNARKREWIDRSIKYYSTVMREQQRRDEAQVRLFRGDKEDRTYVDMATRHYFALRKIKNGELKHAEKIYRKTIEDILSEDDGCDHARLAVSTLLLALLMQRMQDVEGTRSVFRNFFRVAVIENRTQDCACSAKVLQAYALFEMKQGHSLKSLALVRRAVQMDEKLKPVLEWKQFRDAKNTFSCYFEHGFI</sequence>
<reference evidence="2" key="1">
    <citation type="submission" date="2021-01" db="EMBL/GenBank/DDBJ databases">
        <authorList>
            <person name="Corre E."/>
            <person name="Pelletier E."/>
            <person name="Niang G."/>
            <person name="Scheremetjew M."/>
            <person name="Finn R."/>
            <person name="Kale V."/>
            <person name="Holt S."/>
            <person name="Cochrane G."/>
            <person name="Meng A."/>
            <person name="Brown T."/>
            <person name="Cohen L."/>
        </authorList>
    </citation>
    <scope>NUCLEOTIDE SEQUENCE</scope>
    <source>
        <strain evidence="2">Pop2</strain>
    </source>
</reference>
<keyword evidence="1" id="KW-0812">Transmembrane</keyword>
<feature type="transmembrane region" description="Helical" evidence="1">
    <location>
        <begin position="26"/>
        <end position="47"/>
    </location>
</feature>
<proteinExistence type="predicted"/>
<name>A0A7S1Z072_9STRA</name>
<keyword evidence="1" id="KW-0472">Membrane</keyword>
<dbReference type="EMBL" id="HBGN01012782">
    <property type="protein sequence ID" value="CAD9324612.1"/>
    <property type="molecule type" value="Transcribed_RNA"/>
</dbReference>
<keyword evidence="1" id="KW-1133">Transmembrane helix</keyword>
<evidence type="ECO:0000256" key="1">
    <source>
        <dbReference type="SAM" id="Phobius"/>
    </source>
</evidence>
<evidence type="ECO:0000313" key="2">
    <source>
        <dbReference type="EMBL" id="CAD9324612.1"/>
    </source>
</evidence>
<protein>
    <submittedName>
        <fullName evidence="2">Uncharacterized protein</fullName>
    </submittedName>
</protein>
<organism evidence="2">
    <name type="scientific">Ditylum brightwellii</name>
    <dbReference type="NCBI Taxonomy" id="49249"/>
    <lineage>
        <taxon>Eukaryota</taxon>
        <taxon>Sar</taxon>
        <taxon>Stramenopiles</taxon>
        <taxon>Ochrophyta</taxon>
        <taxon>Bacillariophyta</taxon>
        <taxon>Mediophyceae</taxon>
        <taxon>Lithodesmiophycidae</taxon>
        <taxon>Lithodesmiales</taxon>
        <taxon>Lithodesmiaceae</taxon>
        <taxon>Ditylum</taxon>
    </lineage>
</organism>
<gene>
    <name evidence="2" type="ORF">DBRI1063_LOCUS8162</name>
</gene>
<dbReference type="AlphaFoldDB" id="A0A7S1Z072"/>